<dbReference type="EMBL" id="GAEP01001972">
    <property type="protein sequence ID" value="JAB52849.1"/>
    <property type="molecule type" value="mRNA"/>
</dbReference>
<evidence type="ECO:0000313" key="5">
    <source>
        <dbReference type="EMBL" id="JAB52849.1"/>
    </source>
</evidence>
<feature type="signal peptide" evidence="4">
    <location>
        <begin position="1"/>
        <end position="21"/>
    </location>
</feature>
<accession>U3FAD8</accession>
<dbReference type="GO" id="GO:0005576">
    <property type="term" value="C:extracellular region"/>
    <property type="evidence" value="ECO:0007669"/>
    <property type="project" value="UniProtKB-SubCell"/>
</dbReference>
<keyword evidence="4" id="KW-0732">Signal</keyword>
<sequence length="84" mass="9329">MKALLFVSLVLAFMCKDPVKSLECYTCGKSPCTMKTCSKEEKFCYLMVYPGSLNPKGGCTQECPKETMGMLVICHTTNIQGFLK</sequence>
<dbReference type="SUPFAM" id="SSF57302">
    <property type="entry name" value="Snake toxin-like"/>
    <property type="match status" value="1"/>
</dbReference>
<evidence type="ECO:0000256" key="4">
    <source>
        <dbReference type="SAM" id="SignalP"/>
    </source>
</evidence>
<dbReference type="InterPro" id="IPR045860">
    <property type="entry name" value="Snake_toxin-like_sf"/>
</dbReference>
<evidence type="ECO:0000256" key="3">
    <source>
        <dbReference type="ARBA" id="ARBA00023157"/>
    </source>
</evidence>
<evidence type="ECO:0000256" key="2">
    <source>
        <dbReference type="ARBA" id="ARBA00022525"/>
    </source>
</evidence>
<comment type="subcellular location">
    <subcellularLocation>
        <location evidence="1">Secreted</location>
    </subcellularLocation>
</comment>
<protein>
    <submittedName>
        <fullName evidence="5">Three-finger toxin 5b</fullName>
    </submittedName>
</protein>
<keyword evidence="3" id="KW-1015">Disulfide bond</keyword>
<dbReference type="AlphaFoldDB" id="U3FAD8"/>
<reference evidence="5" key="1">
    <citation type="journal article" date="2013" name="BMC Genomics">
        <title>The venom-gland transcriptome of the eastern coral snake (Micrurus fulvius) reveals high venom complexity in the intragenomic evolution of venoms.</title>
        <authorList>
            <person name="Margres M.J."/>
            <person name="Aronow K."/>
            <person name="Loyacano J."/>
            <person name="Rokyta D.R."/>
        </authorList>
    </citation>
    <scope>NUCLEOTIDE SEQUENCE</scope>
    <source>
        <tissue evidence="5">Venom gland</tissue>
    </source>
</reference>
<name>U3FAD8_MICFL</name>
<feature type="chain" id="PRO_5004640864" evidence="4">
    <location>
        <begin position="22"/>
        <end position="84"/>
    </location>
</feature>
<proteinExistence type="evidence at transcript level"/>
<evidence type="ECO:0000256" key="1">
    <source>
        <dbReference type="ARBA" id="ARBA00004613"/>
    </source>
</evidence>
<keyword evidence="2" id="KW-0964">Secreted</keyword>
<organism evidence="5">
    <name type="scientific">Micrurus fulvius</name>
    <name type="common">Eastern coral snake</name>
    <name type="synonym">Coluber fulvius</name>
    <dbReference type="NCBI Taxonomy" id="8637"/>
    <lineage>
        <taxon>Eukaryota</taxon>
        <taxon>Metazoa</taxon>
        <taxon>Chordata</taxon>
        <taxon>Craniata</taxon>
        <taxon>Vertebrata</taxon>
        <taxon>Euteleostomi</taxon>
        <taxon>Lepidosauria</taxon>
        <taxon>Squamata</taxon>
        <taxon>Bifurcata</taxon>
        <taxon>Unidentata</taxon>
        <taxon>Episquamata</taxon>
        <taxon>Toxicofera</taxon>
        <taxon>Serpentes</taxon>
        <taxon>Colubroidea</taxon>
        <taxon>Elapidae</taxon>
        <taxon>Elapinae</taxon>
        <taxon>Micrurus</taxon>
    </lineage>
</organism>
<dbReference type="Gene3D" id="2.10.60.10">
    <property type="entry name" value="CD59"/>
    <property type="match status" value="1"/>
</dbReference>